<organism evidence="1">
    <name type="scientific">Timema cristinae</name>
    <name type="common">Walking stick</name>
    <dbReference type="NCBI Taxonomy" id="61476"/>
    <lineage>
        <taxon>Eukaryota</taxon>
        <taxon>Metazoa</taxon>
        <taxon>Ecdysozoa</taxon>
        <taxon>Arthropoda</taxon>
        <taxon>Hexapoda</taxon>
        <taxon>Insecta</taxon>
        <taxon>Pterygota</taxon>
        <taxon>Neoptera</taxon>
        <taxon>Polyneoptera</taxon>
        <taxon>Phasmatodea</taxon>
        <taxon>Timematodea</taxon>
        <taxon>Timematoidea</taxon>
        <taxon>Timematidae</taxon>
        <taxon>Timema</taxon>
    </lineage>
</organism>
<name>A0A7R9H005_TIMCR</name>
<accession>A0A7R9H005</accession>
<dbReference type="AlphaFoldDB" id="A0A7R9H005"/>
<dbReference type="EMBL" id="OC318191">
    <property type="protein sequence ID" value="CAD7400936.1"/>
    <property type="molecule type" value="Genomic_DNA"/>
</dbReference>
<reference evidence="1" key="1">
    <citation type="submission" date="2020-11" db="EMBL/GenBank/DDBJ databases">
        <authorList>
            <person name="Tran Van P."/>
        </authorList>
    </citation>
    <scope>NUCLEOTIDE SEQUENCE</scope>
</reference>
<proteinExistence type="predicted"/>
<gene>
    <name evidence="1" type="ORF">TCEB3V08_LOCUS5767</name>
</gene>
<sequence length="262" mass="29248">MSESLLVVTMPRPLVLPQSGPVLESLPVVVLLLEDFEVVYQNTIGIVSGGGVEIRGLKIFHEEIIRNNEVITKLQGVKFLPHINPRLTTDVKTVSGTNSRLILSPNSSLILIITPILNLEECVSLLNENSCFILARSFDKQSPKINHGLELILEQQFESEKLLLFKKGLLKMLERSVDVRGSGGCGRDRRRWVHGWSIVSLSSSLGSSVGGPCWRGGCIPSREFTVGRVDQGWRVIGQSPGNTKSRWEVRELSRQRESRWEV</sequence>
<protein>
    <submittedName>
        <fullName evidence="1">Uncharacterized protein</fullName>
    </submittedName>
</protein>
<evidence type="ECO:0000313" key="1">
    <source>
        <dbReference type="EMBL" id="CAD7400936.1"/>
    </source>
</evidence>